<evidence type="ECO:0000313" key="3">
    <source>
        <dbReference type="EMBL" id="RHD09574.1"/>
    </source>
</evidence>
<feature type="region of interest" description="Disordered" evidence="1">
    <location>
        <begin position="1"/>
        <end position="23"/>
    </location>
</feature>
<evidence type="ECO:0000313" key="5">
    <source>
        <dbReference type="Proteomes" id="UP000284794"/>
    </source>
</evidence>
<dbReference type="Proteomes" id="UP000284794">
    <property type="component" value="Unassembled WGS sequence"/>
</dbReference>
<evidence type="ECO:0000313" key="2">
    <source>
        <dbReference type="EMBL" id="RHC13194.1"/>
    </source>
</evidence>
<protein>
    <submittedName>
        <fullName evidence="4">Uncharacterized protein</fullName>
    </submittedName>
</protein>
<proteinExistence type="predicted"/>
<evidence type="ECO:0000313" key="4">
    <source>
        <dbReference type="EMBL" id="RHL71011.1"/>
    </source>
</evidence>
<dbReference type="EMBL" id="QSIS01000005">
    <property type="protein sequence ID" value="RHD09574.1"/>
    <property type="molecule type" value="Genomic_DNA"/>
</dbReference>
<evidence type="ECO:0000313" key="6">
    <source>
        <dbReference type="Proteomes" id="UP000285201"/>
    </source>
</evidence>
<reference evidence="5 6" key="1">
    <citation type="submission" date="2018-08" db="EMBL/GenBank/DDBJ databases">
        <title>A genome reference for cultivated species of the human gut microbiota.</title>
        <authorList>
            <person name="Zou Y."/>
            <person name="Xue W."/>
            <person name="Luo G."/>
        </authorList>
    </citation>
    <scope>NUCLEOTIDE SEQUENCE [LARGE SCALE GENOMIC DNA]</scope>
    <source>
        <strain evidence="4 6">AF36-7BH</strain>
        <strain evidence="3 5">AM32-2AC</strain>
        <strain evidence="2 7">AM37-3BH</strain>
    </source>
</reference>
<gene>
    <name evidence="4" type="ORF">DW007_02390</name>
    <name evidence="3" type="ORF">DW811_05575</name>
    <name evidence="2" type="ORF">DW858_07630</name>
</gene>
<dbReference type="Proteomes" id="UP000285201">
    <property type="component" value="Unassembled WGS sequence"/>
</dbReference>
<organism evidence="4 6">
    <name type="scientific">Lachnospira eligens</name>
    <dbReference type="NCBI Taxonomy" id="39485"/>
    <lineage>
        <taxon>Bacteria</taxon>
        <taxon>Bacillati</taxon>
        <taxon>Bacillota</taxon>
        <taxon>Clostridia</taxon>
        <taxon>Lachnospirales</taxon>
        <taxon>Lachnospiraceae</taxon>
        <taxon>Lachnospira</taxon>
    </lineage>
</organism>
<dbReference type="EMBL" id="QSHM01000007">
    <property type="protein sequence ID" value="RHC13194.1"/>
    <property type="molecule type" value="Genomic_DNA"/>
</dbReference>
<evidence type="ECO:0000256" key="1">
    <source>
        <dbReference type="SAM" id="MobiDB-lite"/>
    </source>
</evidence>
<comment type="caution">
    <text evidence="4">The sequence shown here is derived from an EMBL/GenBank/DDBJ whole genome shotgun (WGS) entry which is preliminary data.</text>
</comment>
<name>A0A415ME49_9FIRM</name>
<dbReference type="AlphaFoldDB" id="A0A415ME49"/>
<dbReference type="Proteomes" id="UP000285844">
    <property type="component" value="Unassembled WGS sequence"/>
</dbReference>
<accession>A0A415ME49</accession>
<dbReference type="EMBL" id="QROY01000002">
    <property type="protein sequence ID" value="RHL71011.1"/>
    <property type="molecule type" value="Genomic_DNA"/>
</dbReference>
<sequence length="74" mass="8240">MDKTWRSRVFGQGRTRSGGPRLCADRSGAKNSTPLWSIFDAKSELFEFGFCALSILLINNSDVLLLISISVQIF</sequence>
<evidence type="ECO:0000313" key="7">
    <source>
        <dbReference type="Proteomes" id="UP000285844"/>
    </source>
</evidence>